<reference evidence="5 6" key="1">
    <citation type="journal article" date="2015" name="PLoS ONE">
        <title>Azotobacter Genomes: The Genome of Azotobacter chroococcum NCIMB 8003 (ATCC 4412).</title>
        <authorList>
            <person name="Robson R.L."/>
            <person name="Jones R."/>
            <person name="Robson R.M."/>
            <person name="Schwartz A."/>
            <person name="Richardson T.H."/>
        </authorList>
    </citation>
    <scope>NUCLEOTIDE SEQUENCE [LARGE SCALE GENOMIC DNA]</scope>
    <source>
        <strain evidence="5 6">NCIMB 8003</strain>
    </source>
</reference>
<name>A0A0C4WU79_9GAMM</name>
<proteinExistence type="inferred from homology"/>
<evidence type="ECO:0000313" key="6">
    <source>
        <dbReference type="Proteomes" id="UP000068210"/>
    </source>
</evidence>
<dbReference type="PANTHER" id="PTHR10907:SF47">
    <property type="entry name" value="REGUCALCIN"/>
    <property type="match status" value="1"/>
</dbReference>
<dbReference type="KEGG" id="acx:Achr_39790"/>
<dbReference type="AlphaFoldDB" id="A0A0C4WU79"/>
<keyword evidence="6" id="KW-1185">Reference proteome</keyword>
<dbReference type="InterPro" id="IPR013658">
    <property type="entry name" value="SGL"/>
</dbReference>
<comment type="cofactor">
    <cofactor evidence="3">
        <name>Zn(2+)</name>
        <dbReference type="ChEBI" id="CHEBI:29105"/>
    </cofactor>
    <text evidence="3">Binds 1 divalent metal cation per subunit.</text>
</comment>
<dbReference type="EMBL" id="CP010415">
    <property type="protein sequence ID" value="AJE23365.1"/>
    <property type="molecule type" value="Genomic_DNA"/>
</dbReference>
<feature type="binding site" evidence="3">
    <location>
        <position position="100"/>
    </location>
    <ligand>
        <name>substrate</name>
    </ligand>
</feature>
<keyword evidence="3" id="KW-0479">Metal-binding</keyword>
<feature type="binding site" evidence="3">
    <location>
        <position position="196"/>
    </location>
    <ligand>
        <name>a divalent metal cation</name>
        <dbReference type="ChEBI" id="CHEBI:60240"/>
    </ligand>
</feature>
<evidence type="ECO:0000256" key="3">
    <source>
        <dbReference type="PIRSR" id="PIRSR605511-2"/>
    </source>
</evidence>
<feature type="binding site" evidence="3">
    <location>
        <position position="145"/>
    </location>
    <ligand>
        <name>a divalent metal cation</name>
        <dbReference type="ChEBI" id="CHEBI:60240"/>
    </ligand>
</feature>
<keyword evidence="3" id="KW-0862">Zinc</keyword>
<sequence>MFMIHDVFDARSCILGEGVIWHPERKQLFWFDILGRKLLSNFAGRQQEWNFDDCVSAAGWVDSSTLLIAGERALFTFDIETGKQCQVIPLEADNPLTRSNDGRADPWGGFWIGTMGKQAQYKAGAIYRYFKGELRPLFPSITIPNAICFSPDRRYGYFADTAEGMIWRQPLAEHDGWPVGEPELFINCRDLGYNPDGATVDNFGHLWNATWGAGIIVRYTPNGMLESILDCPAKNMTCVAFGGESLTTLFATSAQQEPSDPASRHAGSTFSFELGIQGLPEYQVIL</sequence>
<gene>
    <name evidence="5" type="ORF">Achr_39790</name>
</gene>
<dbReference type="GO" id="GO:0005509">
    <property type="term" value="F:calcium ion binding"/>
    <property type="evidence" value="ECO:0007669"/>
    <property type="project" value="TreeGrafter"/>
</dbReference>
<accession>A0A0C4WU79</accession>
<feature type="domain" description="SMP-30/Gluconolactonase/LRE-like region" evidence="4">
    <location>
        <begin position="15"/>
        <end position="255"/>
    </location>
</feature>
<feature type="active site" description="Proton donor/acceptor" evidence="2">
    <location>
        <position position="196"/>
    </location>
</feature>
<protein>
    <submittedName>
        <fullName evidence="5">Gluconolactonase</fullName>
    </submittedName>
</protein>
<dbReference type="GO" id="GO:0004341">
    <property type="term" value="F:gluconolactonase activity"/>
    <property type="evidence" value="ECO:0007669"/>
    <property type="project" value="TreeGrafter"/>
</dbReference>
<feature type="binding site" evidence="3">
    <location>
        <position position="17"/>
    </location>
    <ligand>
        <name>a divalent metal cation</name>
        <dbReference type="ChEBI" id="CHEBI:60240"/>
    </ligand>
</feature>
<dbReference type="STRING" id="1328314.Achr_39790"/>
<feature type="binding site" evidence="3">
    <location>
        <position position="98"/>
    </location>
    <ligand>
        <name>substrate</name>
    </ligand>
</feature>
<evidence type="ECO:0000256" key="1">
    <source>
        <dbReference type="ARBA" id="ARBA00008853"/>
    </source>
</evidence>
<dbReference type="SUPFAM" id="SSF63829">
    <property type="entry name" value="Calcium-dependent phosphotriesterase"/>
    <property type="match status" value="1"/>
</dbReference>
<dbReference type="InterPro" id="IPR005511">
    <property type="entry name" value="SMP-30"/>
</dbReference>
<dbReference type="Gene3D" id="2.120.10.30">
    <property type="entry name" value="TolB, C-terminal domain"/>
    <property type="match status" value="1"/>
</dbReference>
<comment type="similarity">
    <text evidence="1">Belongs to the SMP-30/CGR1 family.</text>
</comment>
<evidence type="ECO:0000259" key="4">
    <source>
        <dbReference type="Pfam" id="PF08450"/>
    </source>
</evidence>
<dbReference type="Pfam" id="PF08450">
    <property type="entry name" value="SGL"/>
    <property type="match status" value="1"/>
</dbReference>
<dbReference type="HOGENOM" id="CLU_036110_3_1_6"/>
<dbReference type="InterPro" id="IPR011042">
    <property type="entry name" value="6-blade_b-propeller_TolB-like"/>
</dbReference>
<evidence type="ECO:0000256" key="2">
    <source>
        <dbReference type="PIRSR" id="PIRSR605511-1"/>
    </source>
</evidence>
<dbReference type="PANTHER" id="PTHR10907">
    <property type="entry name" value="REGUCALCIN"/>
    <property type="match status" value="1"/>
</dbReference>
<dbReference type="PRINTS" id="PR01790">
    <property type="entry name" value="SMP30FAMILY"/>
</dbReference>
<evidence type="ECO:0000313" key="5">
    <source>
        <dbReference type="EMBL" id="AJE23365.1"/>
    </source>
</evidence>
<dbReference type="GO" id="GO:0019853">
    <property type="term" value="P:L-ascorbic acid biosynthetic process"/>
    <property type="evidence" value="ECO:0007669"/>
    <property type="project" value="TreeGrafter"/>
</dbReference>
<dbReference type="Proteomes" id="UP000068210">
    <property type="component" value="Chromosome"/>
</dbReference>
<organism evidence="5 6">
    <name type="scientific">Azotobacter chroococcum NCIMB 8003</name>
    <dbReference type="NCBI Taxonomy" id="1328314"/>
    <lineage>
        <taxon>Bacteria</taxon>
        <taxon>Pseudomonadati</taxon>
        <taxon>Pseudomonadota</taxon>
        <taxon>Gammaproteobacteria</taxon>
        <taxon>Pseudomonadales</taxon>
        <taxon>Pseudomonadaceae</taxon>
        <taxon>Azotobacter</taxon>
    </lineage>
</organism>